<feature type="binding site" evidence="5">
    <location>
        <position position="67"/>
    </location>
    <ligand>
        <name>[4Fe-4S] cluster</name>
        <dbReference type="ChEBI" id="CHEBI:49883"/>
        <note>4Fe-4S-S-AdoMet</note>
    </ligand>
</feature>
<dbReference type="InterPro" id="IPR007197">
    <property type="entry name" value="rSAM"/>
</dbReference>
<feature type="binding site" evidence="5">
    <location>
        <position position="63"/>
    </location>
    <ligand>
        <name>[4Fe-4S] cluster</name>
        <dbReference type="ChEBI" id="CHEBI:49883"/>
        <note>4Fe-4S-S-AdoMet</note>
    </ligand>
</feature>
<reference evidence="7" key="1">
    <citation type="journal article" date="2021" name="PeerJ">
        <title>Extensive microbial diversity within the chicken gut microbiome revealed by metagenomics and culture.</title>
        <authorList>
            <person name="Gilroy R."/>
            <person name="Ravi A."/>
            <person name="Getino M."/>
            <person name="Pursley I."/>
            <person name="Horton D.L."/>
            <person name="Alikhan N.F."/>
            <person name="Baker D."/>
            <person name="Gharbi K."/>
            <person name="Hall N."/>
            <person name="Watson M."/>
            <person name="Adriaenssens E.M."/>
            <person name="Foster-Nyarko E."/>
            <person name="Jarju S."/>
            <person name="Secka A."/>
            <person name="Antonio M."/>
            <person name="Oren A."/>
            <person name="Chaudhuri R.R."/>
            <person name="La Ragione R."/>
            <person name="Hildebrand F."/>
            <person name="Pallen M.J."/>
        </authorList>
    </citation>
    <scope>NUCLEOTIDE SEQUENCE</scope>
    <source>
        <strain evidence="7">Gambia11-129</strain>
    </source>
</reference>
<dbReference type="InterPro" id="IPR013785">
    <property type="entry name" value="Aldolase_TIM"/>
</dbReference>
<keyword evidence="4 5" id="KW-0411">Iron-sulfur</keyword>
<evidence type="ECO:0000259" key="6">
    <source>
        <dbReference type="Pfam" id="PF04055"/>
    </source>
</evidence>
<name>A0A9D1TPL0_9SPIO</name>
<dbReference type="GO" id="GO:0051536">
    <property type="term" value="F:iron-sulfur cluster binding"/>
    <property type="evidence" value="ECO:0007669"/>
    <property type="project" value="UniProtKB-KW"/>
</dbReference>
<dbReference type="SUPFAM" id="SSF102114">
    <property type="entry name" value="Radical SAM enzymes"/>
    <property type="match status" value="1"/>
</dbReference>
<comment type="cofactor">
    <cofactor evidence="5">
        <name>[4Fe-4S] cluster</name>
        <dbReference type="ChEBI" id="CHEBI:49883"/>
    </cofactor>
    <text evidence="5">Binds 1 [4Fe-4S] cluster. The cluster is coordinated with 3 cysteines and an exchangeable S-adenosyl-L-methionine.</text>
</comment>
<proteinExistence type="predicted"/>
<feature type="binding site" evidence="5">
    <location>
        <position position="70"/>
    </location>
    <ligand>
        <name>[4Fe-4S] cluster</name>
        <dbReference type="ChEBI" id="CHEBI:49883"/>
        <note>4Fe-4S-S-AdoMet</note>
    </ligand>
</feature>
<keyword evidence="2 5" id="KW-0479">Metal-binding</keyword>
<dbReference type="EMBL" id="DXHU01000023">
    <property type="protein sequence ID" value="HIV99555.1"/>
    <property type="molecule type" value="Genomic_DNA"/>
</dbReference>
<dbReference type="PANTHER" id="PTHR43075">
    <property type="entry name" value="FORMATE LYASE ACTIVATING ENZYME, PUTATIVE (AFU_ORTHOLOGUE AFUA_2G15630)-RELATED"/>
    <property type="match status" value="1"/>
</dbReference>
<dbReference type="GO" id="GO:0046872">
    <property type="term" value="F:metal ion binding"/>
    <property type="evidence" value="ECO:0007669"/>
    <property type="project" value="UniProtKB-KW"/>
</dbReference>
<comment type="caution">
    <text evidence="7">The sequence shown here is derived from an EMBL/GenBank/DDBJ whole genome shotgun (WGS) entry which is preliminary data.</text>
</comment>
<evidence type="ECO:0000256" key="3">
    <source>
        <dbReference type="ARBA" id="ARBA00023004"/>
    </source>
</evidence>
<dbReference type="PIRSF" id="PIRSF004869">
    <property type="entry name" value="PflX_prd"/>
    <property type="match status" value="1"/>
</dbReference>
<sequence>MVNSAYTSCTLCPNMCHADRSRGELGLCRSTDNATVAWAGLHRGEEPPITGKNGSGTIFFTGCTLHCPYCQNIQISGVEKESIGYKMSTTELALLMMDLKKMGAHTLNLITGTHFIPSIISALDEARKMGFDLPVVWNSSGYENIEALSLIDPYIDIYLLDCKTLSHSVASRFCSTSRYADVIIPVLDYVKKTHPVTDFDKMRGTLLRHLVFPGTVNETLSFLEYYSRNYKSSFFLSLMVQFVPPRSGIKFDKITEEEYDTLVSALEYYEIDDGFIQELGDEDKWIPDFKKDVPFPSPFATASPYFLSIKRR</sequence>
<dbReference type="InterPro" id="IPR016431">
    <property type="entry name" value="Pyrv-formate_lyase-activ_prd"/>
</dbReference>
<dbReference type="GO" id="GO:0003824">
    <property type="term" value="F:catalytic activity"/>
    <property type="evidence" value="ECO:0007669"/>
    <property type="project" value="InterPro"/>
</dbReference>
<evidence type="ECO:0000256" key="1">
    <source>
        <dbReference type="ARBA" id="ARBA00022691"/>
    </source>
</evidence>
<accession>A0A9D1TPL0</accession>
<dbReference type="InterPro" id="IPR058240">
    <property type="entry name" value="rSAM_sf"/>
</dbReference>
<evidence type="ECO:0000256" key="2">
    <source>
        <dbReference type="ARBA" id="ARBA00022723"/>
    </source>
</evidence>
<dbReference type="Gene3D" id="3.20.20.70">
    <property type="entry name" value="Aldolase class I"/>
    <property type="match status" value="1"/>
</dbReference>
<protein>
    <submittedName>
        <fullName evidence="7">Radical SAM protein</fullName>
    </submittedName>
</protein>
<feature type="domain" description="Radical SAM core" evidence="6">
    <location>
        <begin position="58"/>
        <end position="196"/>
    </location>
</feature>
<keyword evidence="3 5" id="KW-0408">Iron</keyword>
<dbReference type="InterPro" id="IPR040085">
    <property type="entry name" value="MJ0674-like"/>
</dbReference>
<dbReference type="CDD" id="cd01335">
    <property type="entry name" value="Radical_SAM"/>
    <property type="match status" value="1"/>
</dbReference>
<dbReference type="SFLD" id="SFLDS00029">
    <property type="entry name" value="Radical_SAM"/>
    <property type="match status" value="1"/>
</dbReference>
<dbReference type="PANTHER" id="PTHR43075:SF1">
    <property type="entry name" value="FORMATE LYASE ACTIVATING ENZYME, PUTATIVE (AFU_ORTHOLOGUE AFUA_2G15630)-RELATED"/>
    <property type="match status" value="1"/>
</dbReference>
<evidence type="ECO:0000313" key="8">
    <source>
        <dbReference type="Proteomes" id="UP000823936"/>
    </source>
</evidence>
<organism evidence="7 8">
    <name type="scientific">Candidatus Ornithospirochaeta avicola</name>
    <dbReference type="NCBI Taxonomy" id="2840896"/>
    <lineage>
        <taxon>Bacteria</taxon>
        <taxon>Pseudomonadati</taxon>
        <taxon>Spirochaetota</taxon>
        <taxon>Spirochaetia</taxon>
        <taxon>Spirochaetales</taxon>
        <taxon>Spirochaetaceae</taxon>
        <taxon>Spirochaetaceae incertae sedis</taxon>
        <taxon>Candidatus Ornithospirochaeta</taxon>
    </lineage>
</organism>
<gene>
    <name evidence="7" type="ORF">IAB12_07255</name>
</gene>
<dbReference type="Pfam" id="PF04055">
    <property type="entry name" value="Radical_SAM"/>
    <property type="match status" value="1"/>
</dbReference>
<reference evidence="7" key="2">
    <citation type="submission" date="2021-04" db="EMBL/GenBank/DDBJ databases">
        <authorList>
            <person name="Gilroy R."/>
        </authorList>
    </citation>
    <scope>NUCLEOTIDE SEQUENCE</scope>
    <source>
        <strain evidence="7">Gambia11-129</strain>
    </source>
</reference>
<dbReference type="Proteomes" id="UP000823936">
    <property type="component" value="Unassembled WGS sequence"/>
</dbReference>
<dbReference type="AlphaFoldDB" id="A0A9D1TPL0"/>
<keyword evidence="1 5" id="KW-0949">S-adenosyl-L-methionine</keyword>
<evidence type="ECO:0000256" key="5">
    <source>
        <dbReference type="PIRSR" id="PIRSR004869-50"/>
    </source>
</evidence>
<evidence type="ECO:0000313" key="7">
    <source>
        <dbReference type="EMBL" id="HIV99555.1"/>
    </source>
</evidence>
<dbReference type="SFLD" id="SFLDG01099">
    <property type="entry name" value="Uncharacterised_Radical_SAM_Su"/>
    <property type="match status" value="1"/>
</dbReference>
<evidence type="ECO:0000256" key="4">
    <source>
        <dbReference type="ARBA" id="ARBA00023014"/>
    </source>
</evidence>